<dbReference type="AlphaFoldDB" id="A0A1W1VEF9"/>
<proteinExistence type="predicted"/>
<organism evidence="1 2">
    <name type="scientific">Deinococcus hopiensis KR-140</name>
    <dbReference type="NCBI Taxonomy" id="695939"/>
    <lineage>
        <taxon>Bacteria</taxon>
        <taxon>Thermotogati</taxon>
        <taxon>Deinococcota</taxon>
        <taxon>Deinococci</taxon>
        <taxon>Deinococcales</taxon>
        <taxon>Deinococcaceae</taxon>
        <taxon>Deinococcus</taxon>
    </lineage>
</organism>
<dbReference type="Gene3D" id="3.40.50.300">
    <property type="entry name" value="P-loop containing nucleotide triphosphate hydrolases"/>
    <property type="match status" value="1"/>
</dbReference>
<dbReference type="OrthoDB" id="2639622at2"/>
<dbReference type="Pfam" id="PF13671">
    <property type="entry name" value="AAA_33"/>
    <property type="match status" value="1"/>
</dbReference>
<keyword evidence="2" id="KW-1185">Reference proteome</keyword>
<accession>A0A1W1VEF9</accession>
<sequence length="155" mass="17912">MATLHLIVGLPCAGKTTYSKRLELEQHALRLTLDEWHIRLFGHDFTLDFVHPEHDTRHKLIEEIMWDVAARALQLGTDVILDFGFWGRSEREEYRARASALGAICAVHFLDVSKEVLLSRLERRNAEFPEGTFQIPASKLLEWMENFQAPAEDEL</sequence>
<gene>
    <name evidence="1" type="ORF">SAMN00790413_01206</name>
</gene>
<name>A0A1W1VEF9_9DEIO</name>
<protein>
    <recommendedName>
        <fullName evidence="3">ATP-binding protein</fullName>
    </recommendedName>
</protein>
<evidence type="ECO:0000313" key="2">
    <source>
        <dbReference type="Proteomes" id="UP000192582"/>
    </source>
</evidence>
<dbReference type="SUPFAM" id="SSF52540">
    <property type="entry name" value="P-loop containing nucleoside triphosphate hydrolases"/>
    <property type="match status" value="1"/>
</dbReference>
<dbReference type="Proteomes" id="UP000192582">
    <property type="component" value="Unassembled WGS sequence"/>
</dbReference>
<dbReference type="InterPro" id="IPR027417">
    <property type="entry name" value="P-loop_NTPase"/>
</dbReference>
<evidence type="ECO:0008006" key="3">
    <source>
        <dbReference type="Google" id="ProtNLM"/>
    </source>
</evidence>
<dbReference type="EMBL" id="FWWU01000009">
    <property type="protein sequence ID" value="SMB91590.1"/>
    <property type="molecule type" value="Genomic_DNA"/>
</dbReference>
<dbReference type="RefSeq" id="WP_084048725.1">
    <property type="nucleotide sequence ID" value="NZ_FWWU01000009.1"/>
</dbReference>
<evidence type="ECO:0000313" key="1">
    <source>
        <dbReference type="EMBL" id="SMB91590.1"/>
    </source>
</evidence>
<reference evidence="1 2" key="1">
    <citation type="submission" date="2017-04" db="EMBL/GenBank/DDBJ databases">
        <authorList>
            <person name="Afonso C.L."/>
            <person name="Miller P.J."/>
            <person name="Scott M.A."/>
            <person name="Spackman E."/>
            <person name="Goraichik I."/>
            <person name="Dimitrov K.M."/>
            <person name="Suarez D.L."/>
            <person name="Swayne D.E."/>
        </authorList>
    </citation>
    <scope>NUCLEOTIDE SEQUENCE [LARGE SCALE GENOMIC DNA]</scope>
    <source>
        <strain evidence="1 2">KR-140</strain>
    </source>
</reference>
<dbReference type="STRING" id="695939.SAMN00790413_01206"/>